<comment type="caution">
    <text evidence="3">The sequence shown here is derived from an EMBL/GenBank/DDBJ whole genome shotgun (WGS) entry which is preliminary data.</text>
</comment>
<protein>
    <recommendedName>
        <fullName evidence="2">N-acetyltransferase domain-containing protein</fullName>
    </recommendedName>
</protein>
<evidence type="ECO:0000256" key="1">
    <source>
        <dbReference type="SAM" id="MobiDB-lite"/>
    </source>
</evidence>
<dbReference type="InterPro" id="IPR016181">
    <property type="entry name" value="Acyl_CoA_acyltransferase"/>
</dbReference>
<dbReference type="EMBL" id="LGUA01000462">
    <property type="protein sequence ID" value="OAX81514.1"/>
    <property type="molecule type" value="Genomic_DNA"/>
</dbReference>
<dbReference type="PANTHER" id="PTHR43792:SF1">
    <property type="entry name" value="N-ACETYLTRANSFERASE DOMAIN-CONTAINING PROTEIN"/>
    <property type="match status" value="1"/>
</dbReference>
<dbReference type="SUPFAM" id="SSF55729">
    <property type="entry name" value="Acyl-CoA N-acyltransferases (Nat)"/>
    <property type="match status" value="1"/>
</dbReference>
<reference evidence="3 4" key="1">
    <citation type="submission" date="2015-07" db="EMBL/GenBank/DDBJ databases">
        <title>Emmonsia species relationships and genome sequence.</title>
        <authorList>
            <person name="Cuomo C.A."/>
            <person name="Schwartz I.S."/>
            <person name="Kenyon C."/>
            <person name="de Hoog G.S."/>
            <person name="Govender N.P."/>
            <person name="Botha A."/>
            <person name="Moreno L."/>
            <person name="de Vries M."/>
            <person name="Munoz J.F."/>
            <person name="Stielow J.B."/>
        </authorList>
    </citation>
    <scope>NUCLEOTIDE SEQUENCE [LARGE SCALE GENOMIC DNA]</scope>
    <source>
        <strain evidence="3 4">CBS 136260</strain>
    </source>
</reference>
<gene>
    <name evidence="3" type="ORF">ACJ72_04147</name>
</gene>
<dbReference type="AlphaFoldDB" id="A0A1B7NXL6"/>
<dbReference type="OrthoDB" id="4072826at2759"/>
<dbReference type="PROSITE" id="PS51186">
    <property type="entry name" value="GNAT"/>
    <property type="match status" value="1"/>
</dbReference>
<feature type="region of interest" description="Disordered" evidence="1">
    <location>
        <begin position="20"/>
        <end position="95"/>
    </location>
</feature>
<feature type="compositionally biased region" description="Polar residues" evidence="1">
    <location>
        <begin position="54"/>
        <end position="72"/>
    </location>
</feature>
<sequence>MSGVLRKNNPRGENFAVYLRSSTSTSSSSLTASLEALESPGDIVSPSAPVTDKIPNTTTMPDIAAATNTTDDQSCEPDNGRAHASENSPTESPPVTMIGIVGTHRTDPVAELGYVFHPSAWGKGYATEAVSAFIDRFWSEQMTTKEIEAQVDPKNVASANVLGKCGFSLVAEADEDGSRLLIFRVFRPAFYD</sequence>
<dbReference type="Proteomes" id="UP000091918">
    <property type="component" value="Unassembled WGS sequence"/>
</dbReference>
<feature type="compositionally biased region" description="Low complexity" evidence="1">
    <location>
        <begin position="21"/>
        <end position="39"/>
    </location>
</feature>
<keyword evidence="4" id="KW-1185">Reference proteome</keyword>
<dbReference type="GO" id="GO:0016747">
    <property type="term" value="F:acyltransferase activity, transferring groups other than amino-acyl groups"/>
    <property type="evidence" value="ECO:0007669"/>
    <property type="project" value="InterPro"/>
</dbReference>
<name>A0A1B7NXL6_9EURO</name>
<dbReference type="Pfam" id="PF13302">
    <property type="entry name" value="Acetyltransf_3"/>
    <property type="match status" value="1"/>
</dbReference>
<dbReference type="PANTHER" id="PTHR43792">
    <property type="entry name" value="GNAT FAMILY, PUTATIVE (AFU_ORTHOLOGUE AFUA_3G00765)-RELATED-RELATED"/>
    <property type="match status" value="1"/>
</dbReference>
<dbReference type="InterPro" id="IPR000182">
    <property type="entry name" value="GNAT_dom"/>
</dbReference>
<dbReference type="InterPro" id="IPR051531">
    <property type="entry name" value="N-acetyltransferase"/>
</dbReference>
<organism evidence="3 4">
    <name type="scientific">Emergomyces africanus</name>
    <dbReference type="NCBI Taxonomy" id="1955775"/>
    <lineage>
        <taxon>Eukaryota</taxon>
        <taxon>Fungi</taxon>
        <taxon>Dikarya</taxon>
        <taxon>Ascomycota</taxon>
        <taxon>Pezizomycotina</taxon>
        <taxon>Eurotiomycetes</taxon>
        <taxon>Eurotiomycetidae</taxon>
        <taxon>Onygenales</taxon>
        <taxon>Ajellomycetaceae</taxon>
        <taxon>Emergomyces</taxon>
    </lineage>
</organism>
<proteinExistence type="predicted"/>
<dbReference type="Gene3D" id="3.40.630.30">
    <property type="match status" value="1"/>
</dbReference>
<evidence type="ECO:0000259" key="2">
    <source>
        <dbReference type="PROSITE" id="PS51186"/>
    </source>
</evidence>
<evidence type="ECO:0000313" key="4">
    <source>
        <dbReference type="Proteomes" id="UP000091918"/>
    </source>
</evidence>
<accession>A0A1B7NXL6</accession>
<feature type="domain" description="N-acetyltransferase" evidence="2">
    <location>
        <begin position="52"/>
        <end position="188"/>
    </location>
</feature>
<evidence type="ECO:0000313" key="3">
    <source>
        <dbReference type="EMBL" id="OAX81514.1"/>
    </source>
</evidence>